<proteinExistence type="inferred from homology"/>
<keyword evidence="4" id="KW-0285">Flavoprotein</keyword>
<dbReference type="SUPFAM" id="SSF51412">
    <property type="entry name" value="Inosine monophosphate dehydrogenase (IMPDH)"/>
    <property type="match status" value="1"/>
</dbReference>
<dbReference type="PANTHER" id="PTHR42747">
    <property type="entry name" value="NITRONATE MONOOXYGENASE-RELATED"/>
    <property type="match status" value="1"/>
</dbReference>
<organism evidence="10 11">
    <name type="scientific">Nesterenkonia aerolata</name>
    <dbReference type="NCBI Taxonomy" id="3074079"/>
    <lineage>
        <taxon>Bacteria</taxon>
        <taxon>Bacillati</taxon>
        <taxon>Actinomycetota</taxon>
        <taxon>Actinomycetes</taxon>
        <taxon>Micrococcales</taxon>
        <taxon>Micrococcaceae</taxon>
        <taxon>Nesterenkonia</taxon>
    </lineage>
</organism>
<comment type="catalytic activity">
    <reaction evidence="9">
        <text>3 propionate 3-nitronate + 3 O2 + H2O = 3 3-oxopropanoate + 2 nitrate + nitrite + H2O2 + 3 H(+)</text>
        <dbReference type="Rhea" id="RHEA:57332"/>
        <dbReference type="ChEBI" id="CHEBI:15377"/>
        <dbReference type="ChEBI" id="CHEBI:15378"/>
        <dbReference type="ChEBI" id="CHEBI:15379"/>
        <dbReference type="ChEBI" id="CHEBI:16240"/>
        <dbReference type="ChEBI" id="CHEBI:16301"/>
        <dbReference type="ChEBI" id="CHEBI:17632"/>
        <dbReference type="ChEBI" id="CHEBI:33190"/>
        <dbReference type="ChEBI" id="CHEBI:136067"/>
    </reaction>
</comment>
<evidence type="ECO:0000256" key="5">
    <source>
        <dbReference type="ARBA" id="ARBA00022643"/>
    </source>
</evidence>
<dbReference type="EMBL" id="JAVKGR010000001">
    <property type="protein sequence ID" value="MDR8018368.1"/>
    <property type="molecule type" value="Genomic_DNA"/>
</dbReference>
<evidence type="ECO:0000256" key="8">
    <source>
        <dbReference type="ARBA" id="ARBA00031155"/>
    </source>
</evidence>
<keyword evidence="6" id="KW-0560">Oxidoreductase</keyword>
<keyword evidence="3" id="KW-0216">Detoxification</keyword>
<dbReference type="InterPro" id="IPR013785">
    <property type="entry name" value="Aldolase_TIM"/>
</dbReference>
<gene>
    <name evidence="10" type="ORF">RIL96_02140</name>
</gene>
<accession>A0ABU2DPJ4</accession>
<evidence type="ECO:0000313" key="11">
    <source>
        <dbReference type="Proteomes" id="UP001251870"/>
    </source>
</evidence>
<comment type="cofactor">
    <cofactor evidence="1">
        <name>FMN</name>
        <dbReference type="ChEBI" id="CHEBI:58210"/>
    </cofactor>
</comment>
<name>A0ABU2DPJ4_9MICC</name>
<dbReference type="RefSeq" id="WP_310547345.1">
    <property type="nucleotide sequence ID" value="NZ_JAVKGR010000001.1"/>
</dbReference>
<reference evidence="10 11" key="1">
    <citation type="submission" date="2023-09" db="EMBL/GenBank/DDBJ databases">
        <title>Description of three actinobacteria isolated from air of manufacturing shop in a pharmaceutical factory.</title>
        <authorList>
            <person name="Zhang D.-F."/>
        </authorList>
    </citation>
    <scope>NUCLEOTIDE SEQUENCE [LARGE SCALE GENOMIC DNA]</scope>
    <source>
        <strain evidence="10 11">LY-0111</strain>
    </source>
</reference>
<evidence type="ECO:0000256" key="6">
    <source>
        <dbReference type="ARBA" id="ARBA00023002"/>
    </source>
</evidence>
<keyword evidence="11" id="KW-1185">Reference proteome</keyword>
<comment type="similarity">
    <text evidence="2">Belongs to the nitronate monooxygenase family. NMO class I subfamily.</text>
</comment>
<dbReference type="GO" id="GO:0004497">
    <property type="term" value="F:monooxygenase activity"/>
    <property type="evidence" value="ECO:0007669"/>
    <property type="project" value="UniProtKB-KW"/>
</dbReference>
<evidence type="ECO:0000256" key="4">
    <source>
        <dbReference type="ARBA" id="ARBA00022630"/>
    </source>
</evidence>
<evidence type="ECO:0000313" key="10">
    <source>
        <dbReference type="EMBL" id="MDR8018368.1"/>
    </source>
</evidence>
<evidence type="ECO:0000256" key="9">
    <source>
        <dbReference type="ARBA" id="ARBA00049401"/>
    </source>
</evidence>
<dbReference type="PANTHER" id="PTHR42747:SF3">
    <property type="entry name" value="NITRONATE MONOOXYGENASE-RELATED"/>
    <property type="match status" value="1"/>
</dbReference>
<evidence type="ECO:0000256" key="7">
    <source>
        <dbReference type="ARBA" id="ARBA00023033"/>
    </source>
</evidence>
<dbReference type="Proteomes" id="UP001251870">
    <property type="component" value="Unassembled WGS sequence"/>
</dbReference>
<protein>
    <recommendedName>
        <fullName evidence="8">Propionate 3-nitronate monooxygenase</fullName>
    </recommendedName>
</protein>
<comment type="caution">
    <text evidence="10">The sequence shown here is derived from an EMBL/GenBank/DDBJ whole genome shotgun (WGS) entry which is preliminary data.</text>
</comment>
<keyword evidence="5" id="KW-0288">FMN</keyword>
<sequence length="348" mass="36042">MIPHRPLPIISAPMAGGPSTPQLVAAVSEAGGLGFLAAGYLSPETMQAQITQTRQLTAAPFGVNLFVPETEWPEPQALEDYARVLAPLAERLGTAPPTVGEFDDDAYPAKLEALFSDPVPVVSFTFGLPSRETVQELQQLGTAVVLTVTSAEDASAAAALGPNALAVQGAEAGGHRATLRMSAEPNTLGVLELLAQVREVTELPLIAAGGIGAPARAAELIGAGAQAVQVGTAFLTTREAGTKPPHRRALHTAAAQDGAPTVVTRAFSGRPARALVNSFTEEFDALAPVGYPYLHHMTSPLRAAAARTEDTEHLNLWAGTSHASCREESAAELTRRFAGPALSADGGD</sequence>
<evidence type="ECO:0000256" key="3">
    <source>
        <dbReference type="ARBA" id="ARBA00022575"/>
    </source>
</evidence>
<evidence type="ECO:0000256" key="2">
    <source>
        <dbReference type="ARBA" id="ARBA00009881"/>
    </source>
</evidence>
<dbReference type="Pfam" id="PF03060">
    <property type="entry name" value="NMO"/>
    <property type="match status" value="1"/>
</dbReference>
<dbReference type="InterPro" id="IPR004136">
    <property type="entry name" value="NMO"/>
</dbReference>
<keyword evidence="7 10" id="KW-0503">Monooxygenase</keyword>
<dbReference type="CDD" id="cd04730">
    <property type="entry name" value="NPD_like"/>
    <property type="match status" value="1"/>
</dbReference>
<dbReference type="Gene3D" id="3.20.20.70">
    <property type="entry name" value="Aldolase class I"/>
    <property type="match status" value="1"/>
</dbReference>
<evidence type="ECO:0000256" key="1">
    <source>
        <dbReference type="ARBA" id="ARBA00001917"/>
    </source>
</evidence>